<dbReference type="RefSeq" id="WP_101628753.1">
    <property type="nucleotide sequence ID" value="NZ_PKKJ01000021.1"/>
</dbReference>
<gene>
    <name evidence="1" type="ORF">CYJ25_08710</name>
</gene>
<dbReference type="Proteomes" id="UP000234545">
    <property type="component" value="Unassembled WGS sequence"/>
</dbReference>
<name>A0A2I1I3D3_9ACTO</name>
<protein>
    <recommendedName>
        <fullName evidence="3">Oxidoreductase</fullName>
    </recommendedName>
</protein>
<sequence>MTIDPLVDPTLAVITGASAREEVRLACDDTVKAFTTLRFHEGLRRGWEEARAEASVREATAIAIMCGARTNVDDMRIASMNDAPRSAVTNERTASGATRDPAMDLALGIWRSQANLRAGFDPLNTRVPTRKTPRPLPALIAGLHRDVCSGLVESGRLDVGHVAIPHDGGALAYAMTLINGQLPALVKAACLVAHFRFRTVFDPASSAVGYGLARWLLVTQGVEPTGVAVISAFDAENQAEASRALGGWVGASEESVARWLVHSMRTFAYGAKVGADIAFHVQAGRLS</sequence>
<accession>A0A2I1I3D3</accession>
<comment type="caution">
    <text evidence="1">The sequence shown here is derived from an EMBL/GenBank/DDBJ whole genome shotgun (WGS) entry which is preliminary data.</text>
</comment>
<evidence type="ECO:0000313" key="1">
    <source>
        <dbReference type="EMBL" id="PKY65603.1"/>
    </source>
</evidence>
<evidence type="ECO:0000313" key="2">
    <source>
        <dbReference type="Proteomes" id="UP000234545"/>
    </source>
</evidence>
<proteinExistence type="predicted"/>
<dbReference type="OrthoDB" id="3251981at2"/>
<dbReference type="EMBL" id="PKKJ01000021">
    <property type="protein sequence ID" value="PKY65603.1"/>
    <property type="molecule type" value="Genomic_DNA"/>
</dbReference>
<reference evidence="1 2" key="1">
    <citation type="submission" date="2017-12" db="EMBL/GenBank/DDBJ databases">
        <title>Phylogenetic diversity of female urinary microbiome.</title>
        <authorList>
            <person name="Thomas-White K."/>
            <person name="Wolfe A.J."/>
        </authorList>
    </citation>
    <scope>NUCLEOTIDE SEQUENCE [LARGE SCALE GENOMIC DNA]</scope>
    <source>
        <strain evidence="1 2">UMB0250</strain>
    </source>
</reference>
<organism evidence="1 2">
    <name type="scientific">Schaalia turicensis</name>
    <dbReference type="NCBI Taxonomy" id="131111"/>
    <lineage>
        <taxon>Bacteria</taxon>
        <taxon>Bacillati</taxon>
        <taxon>Actinomycetota</taxon>
        <taxon>Actinomycetes</taxon>
        <taxon>Actinomycetales</taxon>
        <taxon>Actinomycetaceae</taxon>
        <taxon>Schaalia</taxon>
    </lineage>
</organism>
<evidence type="ECO:0008006" key="3">
    <source>
        <dbReference type="Google" id="ProtNLM"/>
    </source>
</evidence>
<dbReference type="AlphaFoldDB" id="A0A2I1I3D3"/>